<dbReference type="PANTHER" id="PTHR21529:SF4">
    <property type="entry name" value="TPR AND ANKYRIN REPEAT-CONTAINING PROTEIN 1"/>
    <property type="match status" value="1"/>
</dbReference>
<feature type="binding site" evidence="6">
    <location>
        <begin position="207"/>
        <end position="214"/>
    </location>
    <ligand>
        <name>ATP</name>
        <dbReference type="ChEBI" id="CHEBI:30616"/>
    </ligand>
</feature>
<feature type="repeat" description="TPR" evidence="5">
    <location>
        <begin position="875"/>
        <end position="908"/>
    </location>
</feature>
<keyword evidence="9" id="KW-1185">Reference proteome</keyword>
<evidence type="ECO:0000259" key="7">
    <source>
        <dbReference type="PROSITE" id="PS51198"/>
    </source>
</evidence>
<keyword evidence="4 6" id="KW-0067">ATP-binding</keyword>
<dbReference type="InterPro" id="IPR019734">
    <property type="entry name" value="TPR_rpt"/>
</dbReference>
<evidence type="ECO:0000313" key="8">
    <source>
        <dbReference type="EMBL" id="BAY98002.1"/>
    </source>
</evidence>
<evidence type="ECO:0000256" key="2">
    <source>
        <dbReference type="ARBA" id="ARBA00022801"/>
    </source>
</evidence>
<dbReference type="SMART" id="SM00028">
    <property type="entry name" value="TPR"/>
    <property type="match status" value="3"/>
</dbReference>
<dbReference type="InterPro" id="IPR014016">
    <property type="entry name" value="UvrD-like_ATP-bd"/>
</dbReference>
<dbReference type="Pfam" id="PF00515">
    <property type="entry name" value="TPR_1"/>
    <property type="match status" value="1"/>
</dbReference>
<dbReference type="GO" id="GO:0004386">
    <property type="term" value="F:helicase activity"/>
    <property type="evidence" value="ECO:0007669"/>
    <property type="project" value="UniProtKB-UniRule"/>
</dbReference>
<dbReference type="Gene3D" id="3.40.50.300">
    <property type="entry name" value="P-loop containing nucleotide triphosphate hydrolases"/>
    <property type="match status" value="2"/>
</dbReference>
<dbReference type="EMBL" id="AP018248">
    <property type="protein sequence ID" value="BAY98002.1"/>
    <property type="molecule type" value="Genomic_DNA"/>
</dbReference>
<dbReference type="Pfam" id="PF00580">
    <property type="entry name" value="UvrD-helicase"/>
    <property type="match status" value="1"/>
</dbReference>
<dbReference type="SUPFAM" id="SSF48452">
    <property type="entry name" value="TPR-like"/>
    <property type="match status" value="2"/>
</dbReference>
<gene>
    <name evidence="8" type="ORF">NIES37_19500</name>
</gene>
<dbReference type="GO" id="GO:0016787">
    <property type="term" value="F:hydrolase activity"/>
    <property type="evidence" value="ECO:0007669"/>
    <property type="project" value="UniProtKB-UniRule"/>
</dbReference>
<dbReference type="InterPro" id="IPR039904">
    <property type="entry name" value="TRANK1"/>
</dbReference>
<evidence type="ECO:0000256" key="3">
    <source>
        <dbReference type="ARBA" id="ARBA00022806"/>
    </source>
</evidence>
<keyword evidence="3 6" id="KW-0347">Helicase</keyword>
<reference evidence="8 9" key="1">
    <citation type="submission" date="2017-06" db="EMBL/GenBank/DDBJ databases">
        <title>Genome sequencing of cyanobaciteial culture collection at National Institute for Environmental Studies (NIES).</title>
        <authorList>
            <person name="Hirose Y."/>
            <person name="Shimura Y."/>
            <person name="Fujisawa T."/>
            <person name="Nakamura Y."/>
            <person name="Kawachi M."/>
        </authorList>
    </citation>
    <scope>NUCLEOTIDE SEQUENCE [LARGE SCALE GENOMIC DNA]</scope>
    <source>
        <strain evidence="8 9">NIES-37</strain>
    </source>
</reference>
<dbReference type="InterPro" id="IPR011990">
    <property type="entry name" value="TPR-like_helical_dom_sf"/>
</dbReference>
<dbReference type="Pfam" id="PF13361">
    <property type="entry name" value="UvrD_C"/>
    <property type="match status" value="1"/>
</dbReference>
<evidence type="ECO:0000256" key="5">
    <source>
        <dbReference type="PROSITE-ProRule" id="PRU00339"/>
    </source>
</evidence>
<organism evidence="8 9">
    <name type="scientific">Tolypothrix tenuis PCC 7101</name>
    <dbReference type="NCBI Taxonomy" id="231146"/>
    <lineage>
        <taxon>Bacteria</taxon>
        <taxon>Bacillati</taxon>
        <taxon>Cyanobacteriota</taxon>
        <taxon>Cyanophyceae</taxon>
        <taxon>Nostocales</taxon>
        <taxon>Tolypothrichaceae</taxon>
        <taxon>Tolypothrix</taxon>
    </lineage>
</organism>
<dbReference type="InterPro" id="IPR014017">
    <property type="entry name" value="DNA_helicase_UvrD-like_C"/>
</dbReference>
<keyword evidence="2 6" id="KW-0378">Hydrolase</keyword>
<dbReference type="SUPFAM" id="SSF143011">
    <property type="entry name" value="RelE-like"/>
    <property type="match status" value="1"/>
</dbReference>
<dbReference type="InterPro" id="IPR035093">
    <property type="entry name" value="RelE/ParE_toxin_dom_sf"/>
</dbReference>
<feature type="domain" description="UvrD-like helicase ATP-binding" evidence="7">
    <location>
        <begin position="186"/>
        <end position="470"/>
    </location>
</feature>
<dbReference type="PROSITE" id="PS50005">
    <property type="entry name" value="TPR"/>
    <property type="match status" value="2"/>
</dbReference>
<dbReference type="PANTHER" id="PTHR21529">
    <property type="entry name" value="MAMMARY TURMOR VIRUS RECEPTOR HOMOLOG 1, 2 MTVR1, 2"/>
    <property type="match status" value="1"/>
</dbReference>
<dbReference type="GO" id="GO:0005524">
    <property type="term" value="F:ATP binding"/>
    <property type="evidence" value="ECO:0007669"/>
    <property type="project" value="UniProtKB-UniRule"/>
</dbReference>
<sequence length="975" mass="114426">MLSIVLHPDVVKFLRKDISSTVRQKTWDCINQLRQRQFDGGLRVKRLKGITKRVWEARIDRASRLIFTYNKSRQPETGKAGVYIAIQDICLDHDDVPRKAARERTPDTTWLDGEIINTLGNIESSLHELPQTERDTLELALLEDEDLDSVISSEHRDELLGNIQWLIIDSPEDWQSAIINQDVDLQLKLTPEEYALATKNHDILLKGSAGTGKTTVAIHRILYDYLQYPESGKRLYVAYNPLLVNNAKEQFYQLLGTNNPAVTSLFQFKTLRDLCLEILEQTGEIYSPEDEVNFHIFEKIYLHKERQRYPTALVWNEIRSIIKGSQLALDADYLSQSEYEHLGAKRSSIIQLSRRATFYSAFTYWYQRKIKENGRFDEIDLTRRALEIISEKSLKDYRLIVCDEVQDFTELQLEFIMRLIAPTGNLFFAGDLHQMISPSGFRWEDLKTRFFHHGRQQPLQETFTFNFRSVGSLVNLANQILQVRYRLLNTSYPYKNTEDISNYGEPTRIVAASNKQLESILQTLHPGDAILVRTNPEREHLREAFKSSLVFTIEEAKGLEFDTVFLVDFFQCRRDLWQRALQKPSRLQEHETPGLLLELNLLYVAITRARRILNVWEEKISEFWQQPELINHYTIQDMQTVAENRSGTQVQDWQQRGEYYLKAEFYLQAAECFEKSGDRLKYSQARAKQLHKEGKYQEAAEIFAELENWETAAKLFQRVQQWQSAATCWGKVGNVEQRQICEIHLLEAQGQFAQAAREWEAIGRYKQAAELFEKYEQWQPAANCWQQAGNLEKKQICEIRLLEVKQQWEDAAQQWHQMRRFDDEKRCWMNSENIAKKAEYQAKDFEKQKQWLQAYEQYQLAGIVDKATETRQKAIEILMASGKQNFEQQNFQEALTDYTQVLQLNPKQTEAYVRRGMANTKLKKYLSAIEDYNQALRINPQYAEVYHYRGRVYQILSQLDLQTATMLKEKQKPET</sequence>
<feature type="repeat" description="TPR" evidence="5">
    <location>
        <begin position="909"/>
        <end position="942"/>
    </location>
</feature>
<proteinExistence type="predicted"/>
<dbReference type="RefSeq" id="WP_096575088.1">
    <property type="nucleotide sequence ID" value="NZ_CAWNJS010000001.1"/>
</dbReference>
<keyword evidence="5" id="KW-0802">TPR repeat</keyword>
<dbReference type="AlphaFoldDB" id="A0A1Z4MX22"/>
<name>A0A1Z4MX22_9CYAN</name>
<accession>A0A1Z4MX22</accession>
<evidence type="ECO:0000313" key="9">
    <source>
        <dbReference type="Proteomes" id="UP000218785"/>
    </source>
</evidence>
<dbReference type="KEGG" id="ttq:NIES37_19500"/>
<dbReference type="PROSITE" id="PS51198">
    <property type="entry name" value="UVRD_HELICASE_ATP_BIND"/>
    <property type="match status" value="1"/>
</dbReference>
<evidence type="ECO:0000256" key="6">
    <source>
        <dbReference type="PROSITE-ProRule" id="PRU00560"/>
    </source>
</evidence>
<keyword evidence="1 6" id="KW-0547">Nucleotide-binding</keyword>
<dbReference type="PROSITE" id="PS50293">
    <property type="entry name" value="TPR_REGION"/>
    <property type="match status" value="1"/>
</dbReference>
<dbReference type="Proteomes" id="UP000218785">
    <property type="component" value="Chromosome"/>
</dbReference>
<evidence type="ECO:0000256" key="1">
    <source>
        <dbReference type="ARBA" id="ARBA00022741"/>
    </source>
</evidence>
<dbReference type="InterPro" id="IPR027417">
    <property type="entry name" value="P-loop_NTPase"/>
</dbReference>
<protein>
    <submittedName>
        <fullName evidence="8">TPR repeat-containing protein</fullName>
    </submittedName>
</protein>
<dbReference type="Gene3D" id="1.25.40.10">
    <property type="entry name" value="Tetratricopeptide repeat domain"/>
    <property type="match status" value="1"/>
</dbReference>
<evidence type="ECO:0000256" key="4">
    <source>
        <dbReference type="ARBA" id="ARBA00022840"/>
    </source>
</evidence>
<dbReference type="SUPFAM" id="SSF52540">
    <property type="entry name" value="P-loop containing nucleoside triphosphate hydrolases"/>
    <property type="match status" value="1"/>
</dbReference>